<dbReference type="InterPro" id="IPR016032">
    <property type="entry name" value="Sig_transdc_resp-reg_C-effctor"/>
</dbReference>
<gene>
    <name evidence="9" type="ORF">SAMN05661086_01219</name>
</gene>
<feature type="modified residue" description="4-aspartylphosphate" evidence="7">
    <location>
        <position position="54"/>
    </location>
</feature>
<evidence type="ECO:0000256" key="7">
    <source>
        <dbReference type="PROSITE-ProRule" id="PRU00169"/>
    </source>
</evidence>
<accession>A0A1I6IXP8</accession>
<dbReference type="Gene3D" id="3.40.50.2300">
    <property type="match status" value="1"/>
</dbReference>
<evidence type="ECO:0000256" key="6">
    <source>
        <dbReference type="ARBA" id="ARBA00024867"/>
    </source>
</evidence>
<dbReference type="PANTHER" id="PTHR43214:SF43">
    <property type="entry name" value="TWO-COMPONENT RESPONSE REGULATOR"/>
    <property type="match status" value="1"/>
</dbReference>
<dbReference type="InterPro" id="IPR000792">
    <property type="entry name" value="Tscrpt_reg_LuxR_C"/>
</dbReference>
<dbReference type="SMART" id="SM00448">
    <property type="entry name" value="REC"/>
    <property type="match status" value="1"/>
</dbReference>
<evidence type="ECO:0000256" key="3">
    <source>
        <dbReference type="ARBA" id="ARBA00023015"/>
    </source>
</evidence>
<evidence type="ECO:0000256" key="5">
    <source>
        <dbReference type="ARBA" id="ARBA00023163"/>
    </source>
</evidence>
<feature type="domain" description="Response regulatory" evidence="8">
    <location>
        <begin position="3"/>
        <end position="119"/>
    </location>
</feature>
<organism evidence="9 10">
    <name type="scientific">Anaeromicropila populeti</name>
    <dbReference type="NCBI Taxonomy" id="37658"/>
    <lineage>
        <taxon>Bacteria</taxon>
        <taxon>Bacillati</taxon>
        <taxon>Bacillota</taxon>
        <taxon>Clostridia</taxon>
        <taxon>Lachnospirales</taxon>
        <taxon>Lachnospiraceae</taxon>
        <taxon>Anaeromicropila</taxon>
    </lineage>
</organism>
<keyword evidence="10" id="KW-1185">Reference proteome</keyword>
<dbReference type="PANTHER" id="PTHR43214">
    <property type="entry name" value="TWO-COMPONENT RESPONSE REGULATOR"/>
    <property type="match status" value="1"/>
</dbReference>
<dbReference type="SUPFAM" id="SSF52172">
    <property type="entry name" value="CheY-like"/>
    <property type="match status" value="1"/>
</dbReference>
<dbReference type="PROSITE" id="PS50110">
    <property type="entry name" value="RESPONSE_REGULATORY"/>
    <property type="match status" value="1"/>
</dbReference>
<dbReference type="GO" id="GO:0003677">
    <property type="term" value="F:DNA binding"/>
    <property type="evidence" value="ECO:0007669"/>
    <property type="project" value="UniProtKB-KW"/>
</dbReference>
<keyword evidence="5" id="KW-0804">Transcription</keyword>
<dbReference type="InterPro" id="IPR001789">
    <property type="entry name" value="Sig_transdc_resp-reg_receiver"/>
</dbReference>
<dbReference type="EMBL" id="FOYZ01000004">
    <property type="protein sequence ID" value="SFR71411.1"/>
    <property type="molecule type" value="Genomic_DNA"/>
</dbReference>
<evidence type="ECO:0000256" key="2">
    <source>
        <dbReference type="ARBA" id="ARBA00022553"/>
    </source>
</evidence>
<dbReference type="OrthoDB" id="9779069at2"/>
<dbReference type="Proteomes" id="UP000199659">
    <property type="component" value="Unassembled WGS sequence"/>
</dbReference>
<evidence type="ECO:0000256" key="1">
    <source>
        <dbReference type="ARBA" id="ARBA00018672"/>
    </source>
</evidence>
<keyword evidence="2 7" id="KW-0597">Phosphoprotein</keyword>
<dbReference type="InterPro" id="IPR039420">
    <property type="entry name" value="WalR-like"/>
</dbReference>
<evidence type="ECO:0000313" key="10">
    <source>
        <dbReference type="Proteomes" id="UP000199659"/>
    </source>
</evidence>
<dbReference type="CDD" id="cd17535">
    <property type="entry name" value="REC_NarL-like"/>
    <property type="match status" value="1"/>
</dbReference>
<evidence type="ECO:0000313" key="9">
    <source>
        <dbReference type="EMBL" id="SFR71411.1"/>
    </source>
</evidence>
<sequence length="214" mass="23452">MITVLIADDQTLFRTMLEMYLATDKEIDVVASVENGESAVKMALEHRPDVALLDSQMPVMDGITALAEIKDKLPATKVAILTAFEDAASIANASGSKADGYLIKDMTPEVLIMAVKCIYNDIILIHKNAYELMTSFTSPMPGHDRAITCGGFTFDKVDVMLMKHIADGRTNKEIAKIMDYSEGTIKNRISNIISMTGLSDRTQISVFAIKNNIV</sequence>
<dbReference type="GO" id="GO:0000160">
    <property type="term" value="P:phosphorelay signal transduction system"/>
    <property type="evidence" value="ECO:0007669"/>
    <property type="project" value="InterPro"/>
</dbReference>
<dbReference type="STRING" id="37658.SAMN05661086_01219"/>
<keyword evidence="3" id="KW-0805">Transcription regulation</keyword>
<dbReference type="Pfam" id="PF00072">
    <property type="entry name" value="Response_reg"/>
    <property type="match status" value="1"/>
</dbReference>
<dbReference type="Pfam" id="PF00196">
    <property type="entry name" value="GerE"/>
    <property type="match status" value="1"/>
</dbReference>
<protein>
    <recommendedName>
        <fullName evidence="1">Stage 0 sporulation protein A homolog</fullName>
    </recommendedName>
</protein>
<name>A0A1I6IXP8_9FIRM</name>
<reference evidence="9 10" key="1">
    <citation type="submission" date="2016-10" db="EMBL/GenBank/DDBJ databases">
        <authorList>
            <person name="de Groot N.N."/>
        </authorList>
    </citation>
    <scope>NUCLEOTIDE SEQUENCE [LARGE SCALE GENOMIC DNA]</scope>
    <source>
        <strain evidence="9 10">743A</strain>
    </source>
</reference>
<dbReference type="InterPro" id="IPR058245">
    <property type="entry name" value="NreC/VraR/RcsB-like_REC"/>
</dbReference>
<dbReference type="GO" id="GO:0006355">
    <property type="term" value="P:regulation of DNA-templated transcription"/>
    <property type="evidence" value="ECO:0007669"/>
    <property type="project" value="InterPro"/>
</dbReference>
<proteinExistence type="predicted"/>
<dbReference type="InterPro" id="IPR011006">
    <property type="entry name" value="CheY-like_superfamily"/>
</dbReference>
<comment type="function">
    <text evidence="6">May play the central regulatory role in sporulation. It may be an element of the effector pathway responsible for the activation of sporulation genes in response to nutritional stress. Spo0A may act in concert with spo0H (a sigma factor) to control the expression of some genes that are critical to the sporulation process.</text>
</comment>
<dbReference type="SMART" id="SM00421">
    <property type="entry name" value="HTH_LUXR"/>
    <property type="match status" value="1"/>
</dbReference>
<evidence type="ECO:0000256" key="4">
    <source>
        <dbReference type="ARBA" id="ARBA00023125"/>
    </source>
</evidence>
<dbReference type="RefSeq" id="WP_092559813.1">
    <property type="nucleotide sequence ID" value="NZ_FOYZ01000004.1"/>
</dbReference>
<keyword evidence="4" id="KW-0238">DNA-binding</keyword>
<dbReference type="AlphaFoldDB" id="A0A1I6IXP8"/>
<evidence type="ECO:0000259" key="8">
    <source>
        <dbReference type="PROSITE" id="PS50110"/>
    </source>
</evidence>
<dbReference type="SUPFAM" id="SSF46894">
    <property type="entry name" value="C-terminal effector domain of the bipartite response regulators"/>
    <property type="match status" value="1"/>
</dbReference>